<name>A0A141GNE4_9FIRM</name>
<sequence length="371" mass="43483">MINKANWPETKQKFINWWNRKNEGRPLMIVMAKKEDPVPLPEEYKWTTPEEKWTNAEKIVGRFRNWCQNTEFLGESFPNLSADFGPGSIAAYLGCEITWQERTVWFNEFVDDWADIPPFEFDPENKYFKKHIEVVKKCTELARGDFLTTIPDLMENVDVLVSMRGAQNMIFDMIDDPDTVRERIRQVSDVFFMYYDSFYDIVKMPDNSSAYTVFSIWGPGKTAKLQCDFSALMSPQQFREFIQEPLREQARKLDYVLYHLDGPDAIKHVDALMEIEEIDALQWTSGDHGPDGTLEDWYEIYDKARAAGKSLWIKVYSGTVDDWIANCEKLVKRYGSQCLYFYFNPMPMKDAKLLLDYAEKNWSNVKGDFKG</sequence>
<evidence type="ECO:0000313" key="1">
    <source>
        <dbReference type="EMBL" id="ALL53572.1"/>
    </source>
</evidence>
<dbReference type="InterPro" id="IPR038071">
    <property type="entry name" value="UROD/MetE-like_sf"/>
</dbReference>
<reference evidence="1" key="1">
    <citation type="submission" date="2015-02" db="EMBL/GenBank/DDBJ databases">
        <authorList>
            <person name="Chooi Y.-H."/>
        </authorList>
    </citation>
    <scope>NUCLEOTIDE SEQUENCE</scope>
</reference>
<proteinExistence type="predicted"/>
<dbReference type="AlphaFoldDB" id="A0A141GNE4"/>
<dbReference type="EMBL" id="KP867044">
    <property type="protein sequence ID" value="ALL53572.1"/>
    <property type="molecule type" value="Genomic_DNA"/>
</dbReference>
<organism evidence="1">
    <name type="scientific">uncultured firmicutes bacterium contig_31</name>
    <dbReference type="NCBI Taxonomy" id="1643554"/>
    <lineage>
        <taxon>Bacteria</taxon>
        <taxon>Bacillati</taxon>
        <taxon>Bacillota</taxon>
        <taxon>environmental samples</taxon>
    </lineage>
</organism>
<accession>A0A141GNE4</accession>
<protein>
    <submittedName>
        <fullName evidence="1">Trimethylamine corrinoid protein</fullName>
    </submittedName>
</protein>
<dbReference type="Gene3D" id="3.20.20.210">
    <property type="match status" value="1"/>
</dbReference>